<evidence type="ECO:0000256" key="1">
    <source>
        <dbReference type="SAM" id="MobiDB-lite"/>
    </source>
</evidence>
<sequence length="80" mass="8685">MCSSLSSKLITEEDRDVEEQFHADETAPQCRLSLVCDVIDLVGWIAGVLGHGGVCARVLWVSDSEKAVDNHGAERGTKSR</sequence>
<comment type="caution">
    <text evidence="2">The sequence shown here is derived from an EMBL/GenBank/DDBJ whole genome shotgun (WGS) entry which is preliminary data.</text>
</comment>
<dbReference type="AlphaFoldDB" id="A0A9P3PRJ8"/>
<evidence type="ECO:0000313" key="3">
    <source>
        <dbReference type="Proteomes" id="UP001063166"/>
    </source>
</evidence>
<dbReference type="EMBL" id="BRPK01000008">
    <property type="protein sequence ID" value="GLB40431.1"/>
    <property type="molecule type" value="Genomic_DNA"/>
</dbReference>
<feature type="region of interest" description="Disordered" evidence="1">
    <location>
        <begin position="1"/>
        <end position="25"/>
    </location>
</feature>
<keyword evidence="3" id="KW-1185">Reference proteome</keyword>
<dbReference type="Proteomes" id="UP001063166">
    <property type="component" value="Unassembled WGS sequence"/>
</dbReference>
<reference evidence="2" key="1">
    <citation type="submission" date="2022-07" db="EMBL/GenBank/DDBJ databases">
        <title>The genome of Lyophyllum shimeji provides insight into the initial evolution of ectomycorrhizal fungal genome.</title>
        <authorList>
            <person name="Kobayashi Y."/>
            <person name="Shibata T."/>
            <person name="Hirakawa H."/>
            <person name="Shigenobu S."/>
            <person name="Nishiyama T."/>
            <person name="Yamada A."/>
            <person name="Hasebe M."/>
            <person name="Kawaguchi M."/>
        </authorList>
    </citation>
    <scope>NUCLEOTIDE SEQUENCE</scope>
    <source>
        <strain evidence="2">AT787</strain>
    </source>
</reference>
<evidence type="ECO:0000313" key="2">
    <source>
        <dbReference type="EMBL" id="GLB40431.1"/>
    </source>
</evidence>
<proteinExistence type="predicted"/>
<gene>
    <name evidence="2" type="ORF">LshimejAT787_0803020</name>
</gene>
<protein>
    <submittedName>
        <fullName evidence="2">Uncharacterized protein</fullName>
    </submittedName>
</protein>
<organism evidence="2 3">
    <name type="scientific">Lyophyllum shimeji</name>
    <name type="common">Hon-shimeji</name>
    <name type="synonym">Tricholoma shimeji</name>
    <dbReference type="NCBI Taxonomy" id="47721"/>
    <lineage>
        <taxon>Eukaryota</taxon>
        <taxon>Fungi</taxon>
        <taxon>Dikarya</taxon>
        <taxon>Basidiomycota</taxon>
        <taxon>Agaricomycotina</taxon>
        <taxon>Agaricomycetes</taxon>
        <taxon>Agaricomycetidae</taxon>
        <taxon>Agaricales</taxon>
        <taxon>Tricholomatineae</taxon>
        <taxon>Lyophyllaceae</taxon>
        <taxon>Lyophyllum</taxon>
    </lineage>
</organism>
<accession>A0A9P3PRJ8</accession>
<name>A0A9P3PRJ8_LYOSH</name>